<gene>
    <name evidence="1" type="ORF">TRFO_00907</name>
</gene>
<dbReference type="OrthoDB" id="10468462at2759"/>
<evidence type="ECO:0008006" key="3">
    <source>
        <dbReference type="Google" id="ProtNLM"/>
    </source>
</evidence>
<evidence type="ECO:0000313" key="1">
    <source>
        <dbReference type="EMBL" id="OHT17635.1"/>
    </source>
</evidence>
<sequence>MSELKIRLSVPFSNEESVSVTVQSNSTIASILSRAVHIFNCLGDLSKFDILILINDGTYQFTTPEDTIGMYSLSEKPEVIFVPKEFEIEITPEMDNTPIKMTVKDDDTVQTILERVCKQSGSLKPKHYVITHENVVLIKSLSIVEQRPQAQKLGFIEASSEKVQLNFMELYLRGPVFLSFSDALQLSAYLLQATQGPFRCFKGSASSLVKFLPMCFHDTEHAGDELQVHWSFLTDCTRDEATRKFTEFVQRLPLFNCTSFSCNKLKKDETLPKEFELIFTEKRTFILDKIKFKTRLSIPYDCIISITRNEDEIEIVYTKDGTSEITVKFETNTARSLFTKCVELVDSPEAANNLEFNDDTIKHSFHELSQIKDDPTRMKLFNTDFLYKFLNADETDDRISYVEVMQALAIRAESCSFHLSVLLSKVTVNNAKLFKKEITEYYIRLMAYLTYMTYDHRPFDAAYSLAKCIYNLENEVEKANSIIQEVVRLLGLVTRMFVPISHNPIYVISQNAKAHVLGHLLSIIEFPYATPSQAQEPFDELRTQFLDNALTMKDNIKKYLFSVGKVEIKKELQKTLDKVFKLHLSTLSLMPLIVESTEIGELNPSVIMHQDSCNMTMTTIVEFSRLLWEDRKQLTDDQLSSFLSTAAELARQLLIEGPKYGSHITSIQSFLQVVDLNLNGLSSLLRMHFFSFKVYAQRLVAKYEIVPSLDFPHMMFKLIQCASILVVAQPLVLHQFVPSIIDQLNYLGRDVYSRIINDLPVFDLLPDESGNTNNAVLRCIALERIPQAPEDKAAPELLQRILPILALQYNIGRLVSEWVPNLVHIALWVTSFVEAVSNSALNVSGVKLEKFEEFATWLPHHDCKPLEAALETPDLKPEVSAILKACANPSFYFKLPELNDHAQIKITLEAISAISQLAFNAVSLSLNHNLWHAMSSLPQMIISAQLFLDALYEVMLQPTYFTIPPLYLEHKANLESIFEGSKTFFETGKVNNVYISNVMLFNAHIKFVKPVCIATDLTSLYPLETMELPDKLDSSIKVDRRQDMADMICEYRTLKNELVECLLLREKENIQLVVVRIQKVISTIAALENHVHPGNELVSRIESGFSAFIKQLPVVYTYKLSVMSLREILDTVDVPIDQSIDDVAYKLYERVEPEALNDLSEKIDHTTFEPSERAEFAKNFSEALKPLLGQIEDIEELQLLHELLLLLQDNQISEMKYLVSTLSESKSEPLMKVIKDSSYAKYVRKIEKCLELIAFDEELPVWYKDGVKSLVESLKAQNSNENDIKIVEALTDVDNDNVHRCIEKAFNINQLEQLKGLFEVSKFVQKHTPNIEADLKNFEDLINNATDYKGCSLLYKDTIRQVIHCFRDEFCLQNWDSSIFGSICTACLSPIHQQFSSESVAKALISARRKLRSIRLLYTTAHSRFITECDNLLTNAERALREYFSGSRKAHIAIIDKQKDIVVNVEKEFAKLPESNLRIFLSHLIHNVLLNLETVDSFNANKFASDIQPIESSFTQNRLRANQINAVIKWIQSINRDVLPVDYDHLIIILKKLLETLSTISDDQLFEYDQDVLMDIAMKLSEALGKLTAVRYSLILVKDMHRLYSVKEPLMSFVSSVVRTLEAYAEEIHTFPIQKHPILGLIESVPKMCEKLETLIEASFMLQNTKRHGEEAIQAINEFYESCPDDVKENMQVAIQAPIKAIESINSE</sequence>
<proteinExistence type="predicted"/>
<evidence type="ECO:0000313" key="2">
    <source>
        <dbReference type="Proteomes" id="UP000179807"/>
    </source>
</evidence>
<dbReference type="InterPro" id="IPR035963">
    <property type="entry name" value="FERM_2"/>
</dbReference>
<accession>A0A1J4L2F8</accession>
<dbReference type="Proteomes" id="UP000179807">
    <property type="component" value="Unassembled WGS sequence"/>
</dbReference>
<comment type="caution">
    <text evidence="1">The sequence shown here is derived from an EMBL/GenBank/DDBJ whole genome shotgun (WGS) entry which is preliminary data.</text>
</comment>
<name>A0A1J4L2F8_9EUKA</name>
<protein>
    <recommendedName>
        <fullName evidence="3">FERM domain-containing protein</fullName>
    </recommendedName>
</protein>
<dbReference type="GeneID" id="94824494"/>
<reference evidence="1" key="1">
    <citation type="submission" date="2016-10" db="EMBL/GenBank/DDBJ databases">
        <authorList>
            <person name="Benchimol M."/>
            <person name="Almeida L.G."/>
            <person name="Vasconcelos A.T."/>
            <person name="Perreira-Neves A."/>
            <person name="Rosa I.A."/>
            <person name="Tasca T."/>
            <person name="Bogo M.R."/>
            <person name="de Souza W."/>
        </authorList>
    </citation>
    <scope>NUCLEOTIDE SEQUENCE [LARGE SCALE GENOMIC DNA]</scope>
    <source>
        <strain evidence="1">K</strain>
    </source>
</reference>
<dbReference type="RefSeq" id="XP_068370771.1">
    <property type="nucleotide sequence ID" value="XM_068489790.1"/>
</dbReference>
<dbReference type="EMBL" id="MLAK01000001">
    <property type="protein sequence ID" value="OHT17635.1"/>
    <property type="molecule type" value="Genomic_DNA"/>
</dbReference>
<dbReference type="VEuPathDB" id="TrichDB:TRFO_00907"/>
<organism evidence="1 2">
    <name type="scientific">Tritrichomonas foetus</name>
    <dbReference type="NCBI Taxonomy" id="1144522"/>
    <lineage>
        <taxon>Eukaryota</taxon>
        <taxon>Metamonada</taxon>
        <taxon>Parabasalia</taxon>
        <taxon>Tritrichomonadida</taxon>
        <taxon>Tritrichomonadidae</taxon>
        <taxon>Tritrichomonas</taxon>
    </lineage>
</organism>
<keyword evidence="2" id="KW-1185">Reference proteome</keyword>
<dbReference type="SUPFAM" id="SSF47031">
    <property type="entry name" value="Second domain of FERM"/>
    <property type="match status" value="1"/>
</dbReference>